<evidence type="ECO:0000313" key="2">
    <source>
        <dbReference type="WBParaSite" id="RSKR_0000901700.1"/>
    </source>
</evidence>
<proteinExistence type="predicted"/>
<evidence type="ECO:0000313" key="1">
    <source>
        <dbReference type="Proteomes" id="UP000095286"/>
    </source>
</evidence>
<dbReference type="Proteomes" id="UP000095286">
    <property type="component" value="Unplaced"/>
</dbReference>
<dbReference type="WBParaSite" id="RSKR_0000901700.1">
    <property type="protein sequence ID" value="RSKR_0000901700.1"/>
    <property type="gene ID" value="RSKR_0000901700"/>
</dbReference>
<reference evidence="2" key="1">
    <citation type="submission" date="2016-11" db="UniProtKB">
        <authorList>
            <consortium name="WormBaseParasite"/>
        </authorList>
    </citation>
    <scope>IDENTIFICATION</scope>
    <source>
        <strain evidence="2">KR3021</strain>
    </source>
</reference>
<sequence length="479" mass="52641">MLTGSKQLSKLYTTVTKNLLCSQFNNVDIRHMRTTPRSLQDYYKVLGVDKKATGKEIKKAYYKLAKKYHPDVNKEKEASSKFQELTQAYEVLSDEGKRAQYDQTGRNPFQGTAGSGFGSNGGWQQTSNMNASDIFDQLFGSMNRGRGFNGGFGSGFAESHSGFEDTKQMVMNISFEEAIKGGTKTVSLNVIDDCTRCSATGVEPPYKKTTCPYCNGTGSVTQKHGGFVIGTTCARCHGSGAYNTNPCMDCEGQGKIVEKRNVNIDIPAGVDQGQSIRLRVGKQDVYITFQVANSKIHKRDKSDVHTDVHISVAQALLGGTVNVIGLYEDFSINIPKGTDSHSKFVLRGRGIKRVDGHGKGDQYVHIKIDVPKKLSDHQIQAILNYAKLDNSIRGTVSGLDEFIASHKKVSTSQSKKEELIKEEPTNQDNKEGSKKEKKTDIPSQNIKETSKEDSDGTKNEGNSENSDGFFGKIKKSIFG</sequence>
<accession>A0AC35U9K9</accession>
<organism evidence="1 2">
    <name type="scientific">Rhabditophanes sp. KR3021</name>
    <dbReference type="NCBI Taxonomy" id="114890"/>
    <lineage>
        <taxon>Eukaryota</taxon>
        <taxon>Metazoa</taxon>
        <taxon>Ecdysozoa</taxon>
        <taxon>Nematoda</taxon>
        <taxon>Chromadorea</taxon>
        <taxon>Rhabditida</taxon>
        <taxon>Tylenchina</taxon>
        <taxon>Panagrolaimomorpha</taxon>
        <taxon>Strongyloidoidea</taxon>
        <taxon>Alloionematidae</taxon>
        <taxon>Rhabditophanes</taxon>
    </lineage>
</organism>
<protein>
    <submittedName>
        <fullName evidence="2">Protein tumorous imaginal discs, mitochondrial</fullName>
    </submittedName>
</protein>
<name>A0AC35U9K9_9BILA</name>